<proteinExistence type="predicted"/>
<evidence type="ECO:0000313" key="1">
    <source>
        <dbReference type="EMBL" id="TDQ05832.1"/>
    </source>
</evidence>
<organism evidence="1 2">
    <name type="scientific">Labedaea rhizosphaerae</name>
    <dbReference type="NCBI Taxonomy" id="598644"/>
    <lineage>
        <taxon>Bacteria</taxon>
        <taxon>Bacillati</taxon>
        <taxon>Actinomycetota</taxon>
        <taxon>Actinomycetes</taxon>
        <taxon>Pseudonocardiales</taxon>
        <taxon>Pseudonocardiaceae</taxon>
        <taxon>Labedaea</taxon>
    </lineage>
</organism>
<sequence>MVSSAVAESQQILGTAVREIAGSLSRADALAAEALLSGLVGKCGGTATLIDYAVVAKQSDAMTLLHLVRTLAEDKTDRTRAAEQLTGLRGRPPAWVKTLDAVTVGECWQYQEALGDTVSVLCSFERNGTQHGIVAQLVFDQRVAGWAKALYLIDDPAGVLAGVREEVAASDGALRLTALPPARARAAIEDGLAATATRPGLAPDDSVARYRLLALARCRALPGPRRAPAMPDRRRDALVAEFLDDNGIKRTSAIMRCARMIVDYGCDTDDGDPLRVSPVRVAGMAARLQRELDTNQRKVLPVVLNAYLPWAGAKRGVPPRLLGDAIARARKIAPDHAMIAD</sequence>
<name>A0A4R6SQM0_LABRH</name>
<dbReference type="Proteomes" id="UP000295444">
    <property type="component" value="Unassembled WGS sequence"/>
</dbReference>
<keyword evidence="2" id="KW-1185">Reference proteome</keyword>
<dbReference type="EMBL" id="SNXZ01000001">
    <property type="protein sequence ID" value="TDQ05832.1"/>
    <property type="molecule type" value="Genomic_DNA"/>
</dbReference>
<dbReference type="OrthoDB" id="5170563at2"/>
<accession>A0A4R6SQM0</accession>
<dbReference type="AlphaFoldDB" id="A0A4R6SQM0"/>
<protein>
    <submittedName>
        <fullName evidence="1">Uncharacterized protein</fullName>
    </submittedName>
</protein>
<dbReference type="RefSeq" id="WP_133848516.1">
    <property type="nucleotide sequence ID" value="NZ_SNXZ01000001.1"/>
</dbReference>
<gene>
    <name evidence="1" type="ORF">EV186_1011810</name>
</gene>
<reference evidence="1 2" key="1">
    <citation type="submission" date="2019-03" db="EMBL/GenBank/DDBJ databases">
        <title>Genomic Encyclopedia of Type Strains, Phase IV (KMG-IV): sequencing the most valuable type-strain genomes for metagenomic binning, comparative biology and taxonomic classification.</title>
        <authorList>
            <person name="Goeker M."/>
        </authorList>
    </citation>
    <scope>NUCLEOTIDE SEQUENCE [LARGE SCALE GENOMIC DNA]</scope>
    <source>
        <strain evidence="1 2">DSM 45361</strain>
    </source>
</reference>
<evidence type="ECO:0000313" key="2">
    <source>
        <dbReference type="Proteomes" id="UP000295444"/>
    </source>
</evidence>
<comment type="caution">
    <text evidence="1">The sequence shown here is derived from an EMBL/GenBank/DDBJ whole genome shotgun (WGS) entry which is preliminary data.</text>
</comment>